<feature type="transmembrane region" description="Helical" evidence="6">
    <location>
        <begin position="187"/>
        <end position="205"/>
    </location>
</feature>
<feature type="transmembrane region" description="Helical" evidence="6">
    <location>
        <begin position="41"/>
        <end position="65"/>
    </location>
</feature>
<feature type="transmembrane region" description="Helical" evidence="6">
    <location>
        <begin position="146"/>
        <end position="175"/>
    </location>
</feature>
<dbReference type="EMBL" id="JBHSFW010000001">
    <property type="protein sequence ID" value="MFC4618400.1"/>
    <property type="molecule type" value="Genomic_DNA"/>
</dbReference>
<reference evidence="8" key="1">
    <citation type="journal article" date="2019" name="Int. J. Syst. Evol. Microbiol.">
        <title>The Global Catalogue of Microorganisms (GCM) 10K type strain sequencing project: providing services to taxonomists for standard genome sequencing and annotation.</title>
        <authorList>
            <consortium name="The Broad Institute Genomics Platform"/>
            <consortium name="The Broad Institute Genome Sequencing Center for Infectious Disease"/>
            <person name="Wu L."/>
            <person name="Ma J."/>
        </authorList>
    </citation>
    <scope>NUCLEOTIDE SEQUENCE [LARGE SCALE GENOMIC DNA]</scope>
    <source>
        <strain evidence="8">CGMCC 1.16306</strain>
    </source>
</reference>
<feature type="transmembrane region" description="Helical" evidence="6">
    <location>
        <begin position="6"/>
        <end position="29"/>
    </location>
</feature>
<keyword evidence="5 6" id="KW-0472">Membrane</keyword>
<evidence type="ECO:0000256" key="4">
    <source>
        <dbReference type="ARBA" id="ARBA00022989"/>
    </source>
</evidence>
<keyword evidence="2" id="KW-1003">Cell membrane</keyword>
<dbReference type="PANTHER" id="PTHR30086">
    <property type="entry name" value="ARGININE EXPORTER PROTEIN ARGO"/>
    <property type="match status" value="1"/>
</dbReference>
<evidence type="ECO:0000256" key="1">
    <source>
        <dbReference type="ARBA" id="ARBA00004651"/>
    </source>
</evidence>
<name>A0ABV9GP42_9BACL</name>
<feature type="transmembrane region" description="Helical" evidence="6">
    <location>
        <begin position="71"/>
        <end position="93"/>
    </location>
</feature>
<dbReference type="PIRSF" id="PIRSF006324">
    <property type="entry name" value="LeuE"/>
    <property type="match status" value="1"/>
</dbReference>
<evidence type="ECO:0000256" key="2">
    <source>
        <dbReference type="ARBA" id="ARBA00022475"/>
    </source>
</evidence>
<evidence type="ECO:0000256" key="6">
    <source>
        <dbReference type="SAM" id="Phobius"/>
    </source>
</evidence>
<dbReference type="Proteomes" id="UP001596022">
    <property type="component" value="Unassembled WGS sequence"/>
</dbReference>
<keyword evidence="3 6" id="KW-0812">Transmembrane</keyword>
<keyword evidence="8" id="KW-1185">Reference proteome</keyword>
<comment type="subcellular location">
    <subcellularLocation>
        <location evidence="1">Cell membrane</location>
        <topology evidence="1">Multi-pass membrane protein</topology>
    </subcellularLocation>
</comment>
<keyword evidence="4 6" id="KW-1133">Transmembrane helix</keyword>
<evidence type="ECO:0000313" key="7">
    <source>
        <dbReference type="EMBL" id="MFC4618400.1"/>
    </source>
</evidence>
<protein>
    <submittedName>
        <fullName evidence="7">LysE family translocator</fullName>
    </submittedName>
</protein>
<dbReference type="InterPro" id="IPR001123">
    <property type="entry name" value="LeuE-type"/>
</dbReference>
<dbReference type="PANTHER" id="PTHR30086:SF20">
    <property type="entry name" value="ARGININE EXPORTER PROTEIN ARGO-RELATED"/>
    <property type="match status" value="1"/>
</dbReference>
<evidence type="ECO:0000313" key="8">
    <source>
        <dbReference type="Proteomes" id="UP001596022"/>
    </source>
</evidence>
<evidence type="ECO:0000256" key="3">
    <source>
        <dbReference type="ARBA" id="ARBA00022692"/>
    </source>
</evidence>
<dbReference type="RefSeq" id="WP_376845391.1">
    <property type="nucleotide sequence ID" value="NZ_JBHSFW010000001.1"/>
</dbReference>
<proteinExistence type="predicted"/>
<evidence type="ECO:0000256" key="5">
    <source>
        <dbReference type="ARBA" id="ARBA00023136"/>
    </source>
</evidence>
<gene>
    <name evidence="7" type="ORF">ACFO4N_06600</name>
</gene>
<accession>A0ABV9GP42</accession>
<dbReference type="Pfam" id="PF01810">
    <property type="entry name" value="LysE"/>
    <property type="match status" value="1"/>
</dbReference>
<comment type="caution">
    <text evidence="7">The sequence shown here is derived from an EMBL/GenBank/DDBJ whole genome shotgun (WGS) entry which is preliminary data.</text>
</comment>
<sequence>MFTLSTLMTFTGIVLVLFLIPGPAVLFVGTRTVQSGRKAGVTAGLGISTGDLVHTFFAAVGLSAILMTSSVAFNVVKFAGAAYLFYLGIRAILEKPRDPQLPKTSVVTPFKSYRQAILIEVLNPKTSLFFLAFLPQFVNPGNGTPFLQFLFLGLIFVMLSAVYTTLTALGIHLVLRFVKRITWIGRWSGKIIGAIYIGLGLKVAIQSRN</sequence>
<organism evidence="7 8">
    <name type="scientific">Camelliibacillus cellulosilyticus</name>
    <dbReference type="NCBI Taxonomy" id="2174486"/>
    <lineage>
        <taxon>Bacteria</taxon>
        <taxon>Bacillati</taxon>
        <taxon>Bacillota</taxon>
        <taxon>Bacilli</taxon>
        <taxon>Bacillales</taxon>
        <taxon>Sporolactobacillaceae</taxon>
        <taxon>Camelliibacillus</taxon>
    </lineage>
</organism>